<dbReference type="SUPFAM" id="SSF49464">
    <property type="entry name" value="Carboxypeptidase regulatory domain-like"/>
    <property type="match status" value="1"/>
</dbReference>
<keyword evidence="2 7" id="KW-0813">Transport</keyword>
<keyword evidence="6 7" id="KW-0998">Cell outer membrane</keyword>
<evidence type="ECO:0000256" key="3">
    <source>
        <dbReference type="ARBA" id="ARBA00022452"/>
    </source>
</evidence>
<gene>
    <name evidence="9" type="ORF">SAMN05421820_102551</name>
</gene>
<protein>
    <submittedName>
        <fullName evidence="9">TonB-linked outer membrane protein, SusC/RagA family</fullName>
    </submittedName>
</protein>
<name>A0A1G9P7A7_9SPHI</name>
<evidence type="ECO:0000259" key="8">
    <source>
        <dbReference type="Pfam" id="PF07715"/>
    </source>
</evidence>
<comment type="similarity">
    <text evidence="7">Belongs to the TonB-dependent receptor family.</text>
</comment>
<dbReference type="OrthoDB" id="9768177at2"/>
<comment type="subcellular location">
    <subcellularLocation>
        <location evidence="1 7">Cell outer membrane</location>
        <topology evidence="1 7">Multi-pass membrane protein</topology>
    </subcellularLocation>
</comment>
<evidence type="ECO:0000313" key="10">
    <source>
        <dbReference type="Proteomes" id="UP000183200"/>
    </source>
</evidence>
<proteinExistence type="inferred from homology"/>
<evidence type="ECO:0000256" key="7">
    <source>
        <dbReference type="PROSITE-ProRule" id="PRU01360"/>
    </source>
</evidence>
<dbReference type="Proteomes" id="UP000183200">
    <property type="component" value="Unassembled WGS sequence"/>
</dbReference>
<dbReference type="NCBIfam" id="TIGR04057">
    <property type="entry name" value="SusC_RagA_signa"/>
    <property type="match status" value="1"/>
</dbReference>
<dbReference type="Pfam" id="PF07715">
    <property type="entry name" value="Plug"/>
    <property type="match status" value="1"/>
</dbReference>
<dbReference type="Gene3D" id="2.40.170.20">
    <property type="entry name" value="TonB-dependent receptor, beta-barrel domain"/>
    <property type="match status" value="1"/>
</dbReference>
<dbReference type="InterPro" id="IPR012910">
    <property type="entry name" value="Plug_dom"/>
</dbReference>
<evidence type="ECO:0000313" key="9">
    <source>
        <dbReference type="EMBL" id="SDL94045.1"/>
    </source>
</evidence>
<evidence type="ECO:0000256" key="1">
    <source>
        <dbReference type="ARBA" id="ARBA00004571"/>
    </source>
</evidence>
<organism evidence="9 10">
    <name type="scientific">Pedobacter steynii</name>
    <dbReference type="NCBI Taxonomy" id="430522"/>
    <lineage>
        <taxon>Bacteria</taxon>
        <taxon>Pseudomonadati</taxon>
        <taxon>Bacteroidota</taxon>
        <taxon>Sphingobacteriia</taxon>
        <taxon>Sphingobacteriales</taxon>
        <taxon>Sphingobacteriaceae</taxon>
        <taxon>Pedobacter</taxon>
    </lineage>
</organism>
<evidence type="ECO:0000256" key="5">
    <source>
        <dbReference type="ARBA" id="ARBA00023136"/>
    </source>
</evidence>
<dbReference type="InterPro" id="IPR039426">
    <property type="entry name" value="TonB-dep_rcpt-like"/>
</dbReference>
<reference evidence="10" key="1">
    <citation type="submission" date="2016-10" db="EMBL/GenBank/DDBJ databases">
        <authorList>
            <person name="Varghese N."/>
            <person name="Submissions S."/>
        </authorList>
    </citation>
    <scope>NUCLEOTIDE SEQUENCE [LARGE SCALE GENOMIC DNA]</scope>
    <source>
        <strain evidence="10">DSM 19110</strain>
    </source>
</reference>
<evidence type="ECO:0000256" key="6">
    <source>
        <dbReference type="ARBA" id="ARBA00023237"/>
    </source>
</evidence>
<dbReference type="EMBL" id="FNGY01000002">
    <property type="protein sequence ID" value="SDL94045.1"/>
    <property type="molecule type" value="Genomic_DNA"/>
</dbReference>
<keyword evidence="3 7" id="KW-1134">Transmembrane beta strand</keyword>
<keyword evidence="5 7" id="KW-0472">Membrane</keyword>
<dbReference type="SUPFAM" id="SSF56935">
    <property type="entry name" value="Porins"/>
    <property type="match status" value="1"/>
</dbReference>
<evidence type="ECO:0000256" key="2">
    <source>
        <dbReference type="ARBA" id="ARBA00022448"/>
    </source>
</evidence>
<accession>A0A1G9P7A7</accession>
<dbReference type="InterPro" id="IPR023996">
    <property type="entry name" value="TonB-dep_OMP_SusC/RagA"/>
</dbReference>
<dbReference type="InterPro" id="IPR037066">
    <property type="entry name" value="Plug_dom_sf"/>
</dbReference>
<dbReference type="NCBIfam" id="TIGR04056">
    <property type="entry name" value="OMP_RagA_SusC"/>
    <property type="match status" value="1"/>
</dbReference>
<dbReference type="InterPro" id="IPR036942">
    <property type="entry name" value="Beta-barrel_TonB_sf"/>
</dbReference>
<evidence type="ECO:0000256" key="4">
    <source>
        <dbReference type="ARBA" id="ARBA00022692"/>
    </source>
</evidence>
<feature type="domain" description="TonB-dependent receptor plug" evidence="8">
    <location>
        <begin position="258"/>
        <end position="344"/>
    </location>
</feature>
<dbReference type="PROSITE" id="PS52016">
    <property type="entry name" value="TONB_DEPENDENT_REC_3"/>
    <property type="match status" value="1"/>
</dbReference>
<keyword evidence="4 7" id="KW-0812">Transmembrane</keyword>
<sequence length="1195" mass="133282">MKINAFILGRLIHRRPGKLILIMKLTTFILILALTQVCAKGFGQKINLNEKDVSLEKILQMIRQQSGYEFFYDVKDLQGKKITVKLMNAAVEDAVKQSLVGFPLSYKILNKTIVLTRTSVTEMVNSEVIDPVRITGKITDSLGKPLEGATISVQRKTREKDIRISSSGLIVGPSGEFEMIVGEGDKIFITYIGYAAFSFTAKRNLAYQNIVLQKSSQNLTEVTVSTGYQKLSKERVTGSFAKPDMKVFSNRTGTMDVVARLEGQIAGLSVGQEYDIDVNTGAKTRKSLIRGTGSMLLSTEPLYVLNGVIIKDFSLVNIDDIDDITVLKDAAAAAIWGAQAANGVIVVNTKSGKKNQRVRVSYSGFADFQNKPDMNYEKTLNSRQLIESAKEIFDPTFYPYNSLTYSMIAPHETILYNRSGGKITEAQANASLDSLANIDNRSQAKDLFYRNTYTTNHTVSASGGNNMYSFYTSLGYTGSKGPAPGSNSDTYKIGFNQDFSPNDRITTGLSVQLLSSKAKGNNAFSYNRMSVLPYQLFKDAQGNNLSMPYMVSRFSPELRDSYQTQSGVDLSTYSPLDEVNYGYSKNNMLSVNAVSNTTIKLWKGLSFLGTYGYSTAPRTTKSYEDHAKYSSRAQSIDFIPVDGSEPYIPLTGGTLNTIEANQRNWTVRNQLVYNYTGREGKDMFTFQGGHEASESLTNSTKTYVLGWDEQLQTSADVDYKLLKQGVFNTITGAGFLYIFPYQATEVFSRFNSYFAMGSYTLNQKYTIDGSWRVDKSSLFGSDISAQNKPVYSIGGKWNMASENFMKPITWINQLALRATYGITGNSPYTGFATIYDVISPEQFLFYPQIAGPSYGLATPANRKLSWETSKTINLGVDFGILNGRLRGNMEYYRKNTSNLLGFLPLDPFTGLGSAASNGGDVVNRGWNISLFSTNITSKDFSWNTALIFSANRNKLLSYGPVKSYENQPDFRTSATYVTGYSYMPLFAYKYAGLDNQGDPQIYLADGTITKDPSKVQAKDLVYMGSTIPKFNGGMSNTFKYNQFTLMLNMVYNFGAVMRRDVNEFYTGRLSTWNVSPEFLNRWKKPGDENKTNIPGYRADPNYFDRSTSFYTLADINVADASYVKLRETTLGYDLNPKLLKGLKIQSASLFVQMKNIMLWKANKYGIDPEYHDFRRGTRAQRAGEHSMSIGVNINF</sequence>
<dbReference type="GO" id="GO:0009279">
    <property type="term" value="C:cell outer membrane"/>
    <property type="evidence" value="ECO:0007669"/>
    <property type="project" value="UniProtKB-SubCell"/>
</dbReference>
<dbReference type="InterPro" id="IPR023997">
    <property type="entry name" value="TonB-dep_OMP_SusC/RagA_CS"/>
</dbReference>
<dbReference type="AlphaFoldDB" id="A0A1G9P7A7"/>
<dbReference type="InterPro" id="IPR008969">
    <property type="entry name" value="CarboxyPept-like_regulatory"/>
</dbReference>
<dbReference type="Gene3D" id="2.170.130.10">
    <property type="entry name" value="TonB-dependent receptor, plug domain"/>
    <property type="match status" value="1"/>
</dbReference>
<keyword evidence="10" id="KW-1185">Reference proteome</keyword>